<feature type="compositionally biased region" description="Polar residues" evidence="1">
    <location>
        <begin position="202"/>
        <end position="212"/>
    </location>
</feature>
<sequence>MFAEKFRFSPELTGERLALRQVEKKDAPALLGILSDPQVMKYVTQGSLFSFGRSRRVAAELLNDSRPDSMHYGIWIPGTNVPVGVVSLQNWRQEQKDAMIGYMLDRKFWQQGLATEAVGVLLQYVFAGLLLHRVEGRCHAVNTASERVMQKNGMVLERTFSHKRMFFAAPLEMKIYSLTNLQYQALQDKGMTSDGKDLKGDSAQQSEGRNMV</sequence>
<comment type="caution">
    <text evidence="3">The sequence shown here is derived from an EMBL/GenBank/DDBJ whole genome shotgun (WGS) entry which is preliminary data.</text>
</comment>
<gene>
    <name evidence="3" type="ORF">J21TS3_10580</name>
</gene>
<accession>A0ABQ4LSH3</accession>
<dbReference type="Proteomes" id="UP000680638">
    <property type="component" value="Unassembled WGS sequence"/>
</dbReference>
<evidence type="ECO:0000259" key="2">
    <source>
        <dbReference type="PROSITE" id="PS51186"/>
    </source>
</evidence>
<evidence type="ECO:0000313" key="3">
    <source>
        <dbReference type="EMBL" id="GIO66237.1"/>
    </source>
</evidence>
<dbReference type="Gene3D" id="3.40.630.30">
    <property type="match status" value="1"/>
</dbReference>
<name>A0ABQ4LSH3_9BACL</name>
<feature type="domain" description="N-acetyltransferase" evidence="2">
    <location>
        <begin position="17"/>
        <end position="176"/>
    </location>
</feature>
<proteinExistence type="predicted"/>
<dbReference type="InterPro" id="IPR051531">
    <property type="entry name" value="N-acetyltransferase"/>
</dbReference>
<evidence type="ECO:0000313" key="4">
    <source>
        <dbReference type="Proteomes" id="UP000680638"/>
    </source>
</evidence>
<reference evidence="3 4" key="1">
    <citation type="submission" date="2021-03" db="EMBL/GenBank/DDBJ databases">
        <title>Antimicrobial resistance genes in bacteria isolated from Japanese honey, and their potential for conferring macrolide and lincosamide resistance in the American foulbrood pathogen Paenibacillus larvae.</title>
        <authorList>
            <person name="Okamoto M."/>
            <person name="Kumagai M."/>
            <person name="Kanamori H."/>
            <person name="Takamatsu D."/>
        </authorList>
    </citation>
    <scope>NUCLEOTIDE SEQUENCE [LARGE SCALE GENOMIC DNA]</scope>
    <source>
        <strain evidence="3 4">J21TS3</strain>
    </source>
</reference>
<keyword evidence="4" id="KW-1185">Reference proteome</keyword>
<evidence type="ECO:0000256" key="1">
    <source>
        <dbReference type="SAM" id="MobiDB-lite"/>
    </source>
</evidence>
<dbReference type="RefSeq" id="WP_212948161.1">
    <property type="nucleotide sequence ID" value="NZ_BORW01000003.1"/>
</dbReference>
<dbReference type="PANTHER" id="PTHR43792">
    <property type="entry name" value="GNAT FAMILY, PUTATIVE (AFU_ORTHOLOGUE AFUA_3G00765)-RELATED-RELATED"/>
    <property type="match status" value="1"/>
</dbReference>
<dbReference type="InterPro" id="IPR000182">
    <property type="entry name" value="GNAT_dom"/>
</dbReference>
<dbReference type="InterPro" id="IPR016181">
    <property type="entry name" value="Acyl_CoA_acyltransferase"/>
</dbReference>
<organism evidence="3 4">
    <name type="scientific">Paenibacillus cookii</name>
    <dbReference type="NCBI Taxonomy" id="157839"/>
    <lineage>
        <taxon>Bacteria</taxon>
        <taxon>Bacillati</taxon>
        <taxon>Bacillota</taxon>
        <taxon>Bacilli</taxon>
        <taxon>Bacillales</taxon>
        <taxon>Paenibacillaceae</taxon>
        <taxon>Paenibacillus</taxon>
    </lineage>
</organism>
<dbReference type="PROSITE" id="PS51186">
    <property type="entry name" value="GNAT"/>
    <property type="match status" value="1"/>
</dbReference>
<dbReference type="EMBL" id="BORW01000003">
    <property type="protein sequence ID" value="GIO66237.1"/>
    <property type="molecule type" value="Genomic_DNA"/>
</dbReference>
<dbReference type="SUPFAM" id="SSF55729">
    <property type="entry name" value="Acyl-CoA N-acyltransferases (Nat)"/>
    <property type="match status" value="1"/>
</dbReference>
<dbReference type="Pfam" id="PF13302">
    <property type="entry name" value="Acetyltransf_3"/>
    <property type="match status" value="1"/>
</dbReference>
<protein>
    <submittedName>
        <fullName evidence="3">N-acetyltransferase GCN5</fullName>
    </submittedName>
</protein>
<feature type="region of interest" description="Disordered" evidence="1">
    <location>
        <begin position="192"/>
        <end position="212"/>
    </location>
</feature>